<keyword evidence="2" id="KW-0812">Transmembrane</keyword>
<feature type="compositionally biased region" description="Polar residues" evidence="1">
    <location>
        <begin position="483"/>
        <end position="495"/>
    </location>
</feature>
<evidence type="ECO:0000313" key="3">
    <source>
        <dbReference type="EMBL" id="KAG2201017.1"/>
    </source>
</evidence>
<keyword evidence="4" id="KW-1185">Reference proteome</keyword>
<evidence type="ECO:0000256" key="2">
    <source>
        <dbReference type="SAM" id="Phobius"/>
    </source>
</evidence>
<dbReference type="EMBL" id="JAEPRD010000076">
    <property type="protein sequence ID" value="KAG2201017.1"/>
    <property type="molecule type" value="Genomic_DNA"/>
</dbReference>
<sequence length="564" mass="64074">MHFIGEACYRRPLEPRALAYSRGGTAITMGFLFLAFCGYLIALIYNDKPLTQISSETITYDIETPDVEFCAQNSTMTLVKCSAMYYNWTMVDIPNCFQDFVRPGANGDASKCYVFESRKKYRMATGLSYDSRDALRRLDFYWNIDELQNLTYSTISIPAIAIQLYDPSFTPWYPETIGTSEVEQTMITNMKLGASRATSFLNYTSSIFYRPQKYRAIRPRDAGTILGLKSNFIDIITLLNTQHNWPIQQPTPPPPALDKSLYHGVFSVQLSQGTIDIKTEIRQHTLLASVALAGGCYGVLTTIYILLFGMTRLTPWGLVHHIPVFISKHRNHDMMNKKFIQEEGMYQQDQDTHTSKSDAKKKGFSTSVLIPWFFRSSKLRNSNDSFTSADVKEAIMTQMIVRNATMVPDQTQKLSRVDSTELHLLDTDKRTSSGTQGGQQQNEDDKQYNDIPLSPLPRHGTAEIMYQSPQLPLQPPALPPHYNTASGSTSRSDNATQVNQGALLQKQQADPWEERTTELSNRVEELEIILSEYFINTAYLDQLRARKSSILSNVHKQQEKNHDN</sequence>
<dbReference type="OrthoDB" id="2339353at2759"/>
<name>A0A8H7QYB7_9FUNG</name>
<feature type="region of interest" description="Disordered" evidence="1">
    <location>
        <begin position="470"/>
        <end position="495"/>
    </location>
</feature>
<keyword evidence="2" id="KW-1133">Transmembrane helix</keyword>
<gene>
    <name evidence="3" type="ORF">INT47_006561</name>
</gene>
<proteinExistence type="predicted"/>
<dbReference type="AlphaFoldDB" id="A0A8H7QYB7"/>
<feature type="transmembrane region" description="Helical" evidence="2">
    <location>
        <begin position="26"/>
        <end position="45"/>
    </location>
</feature>
<dbReference type="Proteomes" id="UP000603453">
    <property type="component" value="Unassembled WGS sequence"/>
</dbReference>
<feature type="compositionally biased region" description="Basic and acidic residues" evidence="1">
    <location>
        <begin position="415"/>
        <end position="431"/>
    </location>
</feature>
<feature type="region of interest" description="Disordered" evidence="1">
    <location>
        <begin position="411"/>
        <end position="458"/>
    </location>
</feature>
<evidence type="ECO:0000256" key="1">
    <source>
        <dbReference type="SAM" id="MobiDB-lite"/>
    </source>
</evidence>
<accession>A0A8H7QYB7</accession>
<feature type="transmembrane region" description="Helical" evidence="2">
    <location>
        <begin position="286"/>
        <end position="307"/>
    </location>
</feature>
<feature type="compositionally biased region" description="Low complexity" evidence="1">
    <location>
        <begin position="432"/>
        <end position="441"/>
    </location>
</feature>
<reference evidence="3" key="1">
    <citation type="submission" date="2020-12" db="EMBL/GenBank/DDBJ databases">
        <title>Metabolic potential, ecology and presence of endohyphal bacteria is reflected in genomic diversity of Mucoromycotina.</title>
        <authorList>
            <person name="Muszewska A."/>
            <person name="Okrasinska A."/>
            <person name="Steczkiewicz K."/>
            <person name="Drgas O."/>
            <person name="Orlowska M."/>
            <person name="Perlinska-Lenart U."/>
            <person name="Aleksandrzak-Piekarczyk T."/>
            <person name="Szatraj K."/>
            <person name="Zielenkiewicz U."/>
            <person name="Pilsyk S."/>
            <person name="Malc E."/>
            <person name="Mieczkowski P."/>
            <person name="Kruszewska J.S."/>
            <person name="Biernat P."/>
            <person name="Pawlowska J."/>
        </authorList>
    </citation>
    <scope>NUCLEOTIDE SEQUENCE</scope>
    <source>
        <strain evidence="3">WA0000017839</strain>
    </source>
</reference>
<organism evidence="3 4">
    <name type="scientific">Mucor saturninus</name>
    <dbReference type="NCBI Taxonomy" id="64648"/>
    <lineage>
        <taxon>Eukaryota</taxon>
        <taxon>Fungi</taxon>
        <taxon>Fungi incertae sedis</taxon>
        <taxon>Mucoromycota</taxon>
        <taxon>Mucoromycotina</taxon>
        <taxon>Mucoromycetes</taxon>
        <taxon>Mucorales</taxon>
        <taxon>Mucorineae</taxon>
        <taxon>Mucoraceae</taxon>
        <taxon>Mucor</taxon>
    </lineage>
</organism>
<evidence type="ECO:0000313" key="4">
    <source>
        <dbReference type="Proteomes" id="UP000603453"/>
    </source>
</evidence>
<keyword evidence="2" id="KW-0472">Membrane</keyword>
<protein>
    <submittedName>
        <fullName evidence="3">Uncharacterized protein</fullName>
    </submittedName>
</protein>
<comment type="caution">
    <text evidence="3">The sequence shown here is derived from an EMBL/GenBank/DDBJ whole genome shotgun (WGS) entry which is preliminary data.</text>
</comment>